<keyword evidence="4" id="KW-1185">Reference proteome</keyword>
<name>A0A1H8ESL1_9BURK</name>
<dbReference type="OrthoDB" id="9784009at2"/>
<dbReference type="GO" id="GO:0046872">
    <property type="term" value="F:metal ion binding"/>
    <property type="evidence" value="ECO:0007669"/>
    <property type="project" value="UniProtKB-KW"/>
</dbReference>
<dbReference type="SUPFAM" id="SSF56281">
    <property type="entry name" value="Metallo-hydrolase/oxidoreductase"/>
    <property type="match status" value="1"/>
</dbReference>
<dbReference type="GO" id="GO:0070813">
    <property type="term" value="P:hydrogen sulfide metabolic process"/>
    <property type="evidence" value="ECO:0007669"/>
    <property type="project" value="TreeGrafter"/>
</dbReference>
<dbReference type="InterPro" id="IPR001279">
    <property type="entry name" value="Metallo-B-lactamas"/>
</dbReference>
<sequence>MTLRITPFFDSFSSTLSYVLDLGDGAPCAIIDPVLDYDPKAGRTSTDSARKLISHVQRHRLQLHWIIETHAHADHLSAAPFIQQQLGGKTVIGKHITTVQRTFAGIYHLPGLPTDGSQFDVLLGEGEQIELGGVRIEAMHVPGHTPADTAWHVHAPAGEADLVFVGDTLFAPDGGTARCDFPGGSASQLYHSVHRLLALPDDTRLFLCHNYADGVADNPAAYCEHTVAEQRRSNKHVRDGISEEEFVTMRTARDATLDMPQLILPAVQVNIRAGALPEPEDNGTRYLKIPLDVL</sequence>
<dbReference type="CDD" id="cd07724">
    <property type="entry name" value="POD-like_MBL-fold"/>
    <property type="match status" value="1"/>
</dbReference>
<evidence type="ECO:0000313" key="3">
    <source>
        <dbReference type="EMBL" id="SEN21867.1"/>
    </source>
</evidence>
<dbReference type="PANTHER" id="PTHR43084">
    <property type="entry name" value="PERSULFIDE DIOXYGENASE ETHE1"/>
    <property type="match status" value="1"/>
</dbReference>
<keyword evidence="1" id="KW-0479">Metal-binding</keyword>
<accession>A0A1H8ESL1</accession>
<dbReference type="PANTHER" id="PTHR43084:SF1">
    <property type="entry name" value="PERSULFIDE DIOXYGENASE ETHE1, MITOCHONDRIAL"/>
    <property type="match status" value="1"/>
</dbReference>
<dbReference type="Proteomes" id="UP000199531">
    <property type="component" value="Unassembled WGS sequence"/>
</dbReference>
<dbReference type="GO" id="GO:0006749">
    <property type="term" value="P:glutathione metabolic process"/>
    <property type="evidence" value="ECO:0007669"/>
    <property type="project" value="InterPro"/>
</dbReference>
<evidence type="ECO:0000259" key="2">
    <source>
        <dbReference type="SMART" id="SM00849"/>
    </source>
</evidence>
<reference evidence="3 4" key="1">
    <citation type="submission" date="2016-10" db="EMBL/GenBank/DDBJ databases">
        <authorList>
            <person name="de Groot N.N."/>
        </authorList>
    </citation>
    <scope>NUCLEOTIDE SEQUENCE [LARGE SCALE GENOMIC DNA]</scope>
    <source>
        <strain evidence="3 4">DSM 15123</strain>
    </source>
</reference>
<evidence type="ECO:0000256" key="1">
    <source>
        <dbReference type="ARBA" id="ARBA00022723"/>
    </source>
</evidence>
<dbReference type="AlphaFoldDB" id="A0A1H8ESL1"/>
<evidence type="ECO:0000313" key="4">
    <source>
        <dbReference type="Proteomes" id="UP000199531"/>
    </source>
</evidence>
<dbReference type="InterPro" id="IPR036866">
    <property type="entry name" value="RibonucZ/Hydroxyglut_hydro"/>
</dbReference>
<dbReference type="STRING" id="1121117.SAMN02745977_00783"/>
<gene>
    <name evidence="3" type="ORF">SAMN02745977_00783</name>
</gene>
<organism evidence="3 4">
    <name type="scientific">Brachymonas denitrificans DSM 15123</name>
    <dbReference type="NCBI Taxonomy" id="1121117"/>
    <lineage>
        <taxon>Bacteria</taxon>
        <taxon>Pseudomonadati</taxon>
        <taxon>Pseudomonadota</taxon>
        <taxon>Betaproteobacteria</taxon>
        <taxon>Burkholderiales</taxon>
        <taxon>Comamonadaceae</taxon>
        <taxon>Brachymonas</taxon>
    </lineage>
</organism>
<dbReference type="InterPro" id="IPR051682">
    <property type="entry name" value="Mito_Persulfide_Diox"/>
</dbReference>
<dbReference type="Gene3D" id="3.60.15.10">
    <property type="entry name" value="Ribonuclease Z/Hydroxyacylglutathione hydrolase-like"/>
    <property type="match status" value="1"/>
</dbReference>
<dbReference type="GO" id="GO:0050313">
    <property type="term" value="F:sulfur dioxygenase activity"/>
    <property type="evidence" value="ECO:0007669"/>
    <property type="project" value="InterPro"/>
</dbReference>
<proteinExistence type="predicted"/>
<feature type="domain" description="Metallo-beta-lactamase" evidence="2">
    <location>
        <begin position="14"/>
        <end position="209"/>
    </location>
</feature>
<dbReference type="EMBL" id="FOCW01000001">
    <property type="protein sequence ID" value="SEN21867.1"/>
    <property type="molecule type" value="Genomic_DNA"/>
</dbReference>
<dbReference type="InterPro" id="IPR044528">
    <property type="entry name" value="POD-like_MBL-fold"/>
</dbReference>
<dbReference type="SMART" id="SM00849">
    <property type="entry name" value="Lactamase_B"/>
    <property type="match status" value="1"/>
</dbReference>
<dbReference type="Pfam" id="PF00753">
    <property type="entry name" value="Lactamase_B"/>
    <property type="match status" value="1"/>
</dbReference>
<dbReference type="RefSeq" id="WP_091814092.1">
    <property type="nucleotide sequence ID" value="NZ_FOCW01000001.1"/>
</dbReference>
<protein>
    <submittedName>
        <fullName evidence="3">Glyoxylase, beta-lactamase superfamily II</fullName>
    </submittedName>
</protein>